<dbReference type="OrthoDB" id="98874at2"/>
<protein>
    <submittedName>
        <fullName evidence="3">DUF3857 domain-containing protein</fullName>
    </submittedName>
</protein>
<dbReference type="SMART" id="SM00460">
    <property type="entry name" value="TGc"/>
    <property type="match status" value="1"/>
</dbReference>
<accession>A0A5S3NDY9</accession>
<sequence>MNKRKHLLLSILTCFIFTATISQNKIDSYWNLLLKNQPTAASEEFISKNKNYKNSIETLITNEILRNENGLINGASDGFIEQLKKFDNYEYYVYAFWNNPFIFDSYLTTGFHNSNSSVIDAFEVDEFNNQTIKHALQYVKAVKNRDNKNYESYKNKLATIPVIKNWQFCGVFENLNKSGLDKEYEPETYAKNDKEFNANSNGNVSWYVPNKAYTNETYQFFTNHSEYGYGVHYAQTFINSDTEKRVQLRIGNSSAFKVWLNDVLIYENTKDVGTDIDAYIVNVTLPKGTSRLLIKNAENNGTPYFIARFSDTEGKPVEGLSYSNEFKKYNVGSITTINPVKVDDNIAEFFINKIAANPNDFFYKYALMNLYLRNQRYEDINTILNPLLEEYPKSSLLRILKTYSFSYEGDFNSVNEINRNIYLDDPDYYYSLVKKTAEFTKLTQMDIKELEVFLAKLTKATNYPVLKYIAKFVLDARNEDMTSLRETMNLLHDAAADRVTVLQRFIPLYETVFQEQEKTISEYEKVLRKKFSPTLVAGLARYYDKLDRKDDVLNMYKEYHENFPGENEFLFTLVKKQHEYKRFKESLPYINKIIQNYPYSFLAMEYMGNAQQQLGNKKEALKYYKKSLIYNNGNSSLLNKIETLSRQGSLVDVYAQKEVYKYVEANRNKKTENNYGVNILLDDRVVQLYETGSIKSKSTFLYEMTSASGVENYKEYNLGLTGNYNILKSEIIKKDKSIVPAERTKSNFVFNGLEVGDVIHISYQYLTTGSGRFYKDYVDAYQFDSENYCLRTKYTFIAPKNTDFIYEVANGKLPYSKKNNKDYTIHTWELVNAKELPKSEDYRPSSADYARVLHISTIKSWNEIATWYSDLVRSQSIFNSEVEKKFNEIFPEKDVTKLSEEERAKRIYYYIMNNFNYSFVEFKQSGFIPQKPVKTISSKLGDCKDFSTLFATFGRKAGLDVNLVLILTSDYGKKSLLVPSQDFNHCIVKVKLNGEDQFLELTDKNLPFKSVPNSLLNATGLEIPYKSNTGKDYNLFHLTNMKGIQSNNISEISLIVDDKKTQTMVVDAKISGSLASAYFSIFGNDSYDLIQKDISDDFKGRIGDGLVLDTITNIKAKKGGEFISYTTKMHIKDKMNEMGSMTFFKLPMISHAYNADIVSLEKRKYPIMYQNYENANFYKTTYTIEIPKEKKFIEIPANKSLNYKKHEYKITFESISDNQLKIEFIGKPDLSDISVEEYPEFKKYVDDVLKAKDILIGYK</sequence>
<proteinExistence type="predicted"/>
<dbReference type="InterPro" id="IPR002931">
    <property type="entry name" value="Transglutaminase-like"/>
</dbReference>
<evidence type="ECO:0000313" key="4">
    <source>
        <dbReference type="Proteomes" id="UP000307140"/>
    </source>
</evidence>
<organism evidence="3 4">
    <name type="scientific">Polaribacter aestuariivivens</name>
    <dbReference type="NCBI Taxonomy" id="2304626"/>
    <lineage>
        <taxon>Bacteria</taxon>
        <taxon>Pseudomonadati</taxon>
        <taxon>Bacteroidota</taxon>
        <taxon>Flavobacteriia</taxon>
        <taxon>Flavobacteriales</taxon>
        <taxon>Flavobacteriaceae</taxon>
    </lineage>
</organism>
<comment type="caution">
    <text evidence="3">The sequence shown here is derived from an EMBL/GenBank/DDBJ whole genome shotgun (WGS) entry which is preliminary data.</text>
</comment>
<dbReference type="AlphaFoldDB" id="A0A5S3NDY9"/>
<evidence type="ECO:0000256" key="1">
    <source>
        <dbReference type="SAM" id="SignalP"/>
    </source>
</evidence>
<feature type="chain" id="PRO_5024344279" evidence="1">
    <location>
        <begin position="25"/>
        <end position="1259"/>
    </location>
</feature>
<reference evidence="3 4" key="1">
    <citation type="submission" date="2019-05" db="EMBL/GenBank/DDBJ databases">
        <title>Polaribacter aestuariivivens sp. nov., isolated from a tidal flat.</title>
        <authorList>
            <person name="Yoon J.-H."/>
        </authorList>
    </citation>
    <scope>NUCLEOTIDE SEQUENCE [LARGE SCALE GENOMIC DNA]</scope>
    <source>
        <strain evidence="3 4">DBTF-3</strain>
    </source>
</reference>
<keyword evidence="4" id="KW-1185">Reference proteome</keyword>
<gene>
    <name evidence="3" type="ORF">FDT66_00400</name>
</gene>
<dbReference type="Proteomes" id="UP000307140">
    <property type="component" value="Unassembled WGS sequence"/>
</dbReference>
<dbReference type="InterPro" id="IPR024618">
    <property type="entry name" value="DUF3857"/>
</dbReference>
<dbReference type="SUPFAM" id="SSF54001">
    <property type="entry name" value="Cysteine proteinases"/>
    <property type="match status" value="1"/>
</dbReference>
<dbReference type="InterPro" id="IPR038765">
    <property type="entry name" value="Papain-like_cys_pep_sf"/>
</dbReference>
<feature type="signal peptide" evidence="1">
    <location>
        <begin position="1"/>
        <end position="24"/>
    </location>
</feature>
<dbReference type="Pfam" id="PF12969">
    <property type="entry name" value="DUF3857"/>
    <property type="match status" value="1"/>
</dbReference>
<dbReference type="EMBL" id="VANR01000001">
    <property type="protein sequence ID" value="TMM31959.1"/>
    <property type="molecule type" value="Genomic_DNA"/>
</dbReference>
<evidence type="ECO:0000313" key="3">
    <source>
        <dbReference type="EMBL" id="TMM31959.1"/>
    </source>
</evidence>
<dbReference type="Gene3D" id="2.60.40.3140">
    <property type="match status" value="1"/>
</dbReference>
<dbReference type="SUPFAM" id="SSF48452">
    <property type="entry name" value="TPR-like"/>
    <property type="match status" value="1"/>
</dbReference>
<name>A0A5S3NDY9_9FLAO</name>
<dbReference type="RefSeq" id="WP_138534172.1">
    <property type="nucleotide sequence ID" value="NZ_VANR01000001.1"/>
</dbReference>
<dbReference type="InterPro" id="IPR011990">
    <property type="entry name" value="TPR-like_helical_dom_sf"/>
</dbReference>
<dbReference type="Gene3D" id="1.25.40.10">
    <property type="entry name" value="Tetratricopeptide repeat domain"/>
    <property type="match status" value="1"/>
</dbReference>
<feature type="domain" description="Transglutaminase-like" evidence="2">
    <location>
        <begin position="935"/>
        <end position="1003"/>
    </location>
</feature>
<dbReference type="Pfam" id="PF01841">
    <property type="entry name" value="Transglut_core"/>
    <property type="match status" value="1"/>
</dbReference>
<dbReference type="Gene3D" id="3.10.620.30">
    <property type="match status" value="1"/>
</dbReference>
<evidence type="ECO:0000259" key="2">
    <source>
        <dbReference type="SMART" id="SM00460"/>
    </source>
</evidence>
<keyword evidence="1" id="KW-0732">Signal</keyword>